<dbReference type="Gene3D" id="2.60.40.4070">
    <property type="match status" value="1"/>
</dbReference>
<dbReference type="InterPro" id="IPR003961">
    <property type="entry name" value="FN3_dom"/>
</dbReference>
<evidence type="ECO:0000313" key="2">
    <source>
        <dbReference type="EMBL" id="AKL97567.1"/>
    </source>
</evidence>
<dbReference type="KEGG" id="epo:Epro_0188"/>
<dbReference type="Proteomes" id="UP000035337">
    <property type="component" value="Chromosome"/>
</dbReference>
<dbReference type="STRING" id="1408281.Epro_0188"/>
<feature type="domain" description="Fibronectin type-III" evidence="1">
    <location>
        <begin position="200"/>
        <end position="296"/>
    </location>
</feature>
<dbReference type="Gene3D" id="2.60.40.10">
    <property type="entry name" value="Immunoglobulins"/>
    <property type="match status" value="1"/>
</dbReference>
<evidence type="ECO:0000313" key="3">
    <source>
        <dbReference type="Proteomes" id="UP000035337"/>
    </source>
</evidence>
<proteinExistence type="predicted"/>
<dbReference type="InterPro" id="IPR013783">
    <property type="entry name" value="Ig-like_fold"/>
</dbReference>
<reference evidence="2 3" key="1">
    <citation type="submission" date="2014-09" db="EMBL/GenBank/DDBJ databases">
        <title>Complete genome sequence of Endomicrobium proavitum.</title>
        <authorList>
            <person name="Zheng H."/>
        </authorList>
    </citation>
    <scope>NUCLEOTIDE SEQUENCE [LARGE SCALE GENOMIC DNA]</scope>
    <source>
        <strain evidence="2 3">Rsa215</strain>
    </source>
</reference>
<gene>
    <name evidence="2" type="ORF">Epro_0188</name>
</gene>
<sequence length="395" mass="44858">MKKIGILILSSAFCITIFASKILAEYIADSEGSISLYQNLSQGSFFIYHKWYSLDASVFPVAFTPMFYNDASEDYSLDHEYFEEFDYAPNVKIDILANVHSTNTYHIPSEGAAVFSVQYTDIYENPPSAGYPKLELIYPDSSTQTYSLESTSDAAVFSKSLNLPMGAYQYKYYTTNDEYERGLYELSGNWYATTRPYNFSKTNPIDFVENLPDNVQFAWTVTTDEPGDILTYELYIGRTPEQSSLVKHTDDPSPNAVSFTIPQLEHKKQYYWYMVVKNKYGAELVTQVYNFYTGGMVQKFYNAPNPFNPATGVKTKFVFPMPEDGTAKITVYSEYGDKVWESNSINAAGNSSVEVEYDGKDNSGKMLYNGTYLAILTKKYGGKTQTERCRILIIK</sequence>
<organism evidence="2 3">
    <name type="scientific">Endomicrobium proavitum</name>
    <dbReference type="NCBI Taxonomy" id="1408281"/>
    <lineage>
        <taxon>Bacteria</taxon>
        <taxon>Pseudomonadati</taxon>
        <taxon>Elusimicrobiota</taxon>
        <taxon>Endomicrobiia</taxon>
        <taxon>Endomicrobiales</taxon>
        <taxon>Endomicrobiaceae</taxon>
        <taxon>Endomicrobium</taxon>
    </lineage>
</organism>
<dbReference type="OrthoDB" id="49493at2"/>
<dbReference type="InterPro" id="IPR036116">
    <property type="entry name" value="FN3_sf"/>
</dbReference>
<accession>A0A0G3WI75</accession>
<dbReference type="AlphaFoldDB" id="A0A0G3WI75"/>
<dbReference type="RefSeq" id="WP_052569752.1">
    <property type="nucleotide sequence ID" value="NZ_CP009498.1"/>
</dbReference>
<dbReference type="PROSITE" id="PS50853">
    <property type="entry name" value="FN3"/>
    <property type="match status" value="1"/>
</dbReference>
<dbReference type="SUPFAM" id="SSF49265">
    <property type="entry name" value="Fibronectin type III"/>
    <property type="match status" value="1"/>
</dbReference>
<protein>
    <recommendedName>
        <fullName evidence="1">Fibronectin type-III domain-containing protein</fullName>
    </recommendedName>
</protein>
<keyword evidence="3" id="KW-1185">Reference proteome</keyword>
<evidence type="ECO:0000259" key="1">
    <source>
        <dbReference type="PROSITE" id="PS50853"/>
    </source>
</evidence>
<name>A0A0G3WI75_9BACT</name>
<dbReference type="EMBL" id="CP009498">
    <property type="protein sequence ID" value="AKL97567.1"/>
    <property type="molecule type" value="Genomic_DNA"/>
</dbReference>